<sequence length="133" mass="14353">MASGQLGQRGELLLIARPPLQRIANGGDAAHLEIFLYLLWAGVTVTQSGAVTSALGASVTITFGSDLQWYLQKPREAPKLLIYSDTTRYSGVPDCFSGSLSHGTDFTLSVGRNQTEHAGVYYCQQSEALPFTQ</sequence>
<keyword evidence="3" id="KW-1185">Reference proteome</keyword>
<organism evidence="2 3">
    <name type="scientific">Seriola lalandi dorsalis</name>
    <dbReference type="NCBI Taxonomy" id="1841481"/>
    <lineage>
        <taxon>Eukaryota</taxon>
        <taxon>Metazoa</taxon>
        <taxon>Chordata</taxon>
        <taxon>Craniata</taxon>
        <taxon>Vertebrata</taxon>
        <taxon>Euteleostomi</taxon>
        <taxon>Actinopterygii</taxon>
        <taxon>Neopterygii</taxon>
        <taxon>Teleostei</taxon>
        <taxon>Neoteleostei</taxon>
        <taxon>Acanthomorphata</taxon>
        <taxon>Carangaria</taxon>
        <taxon>Carangiformes</taxon>
        <taxon>Carangidae</taxon>
        <taxon>Seriola</taxon>
    </lineage>
</organism>
<dbReference type="InterPro" id="IPR050150">
    <property type="entry name" value="IgV_Light_Chain"/>
</dbReference>
<dbReference type="InterPro" id="IPR013783">
    <property type="entry name" value="Ig-like_fold"/>
</dbReference>
<dbReference type="Proteomes" id="UP000261360">
    <property type="component" value="Unplaced"/>
</dbReference>
<dbReference type="AlphaFoldDB" id="A0A3B4YII1"/>
<dbReference type="GeneTree" id="ENSGT01150000286956"/>
<evidence type="ECO:0000313" key="2">
    <source>
        <dbReference type="Ensembl" id="ENSSLDP00000029422.1"/>
    </source>
</evidence>
<reference evidence="2" key="2">
    <citation type="submission" date="2025-09" db="UniProtKB">
        <authorList>
            <consortium name="Ensembl"/>
        </authorList>
    </citation>
    <scope>IDENTIFICATION</scope>
</reference>
<dbReference type="InterPro" id="IPR036179">
    <property type="entry name" value="Ig-like_dom_sf"/>
</dbReference>
<dbReference type="Pfam" id="PF07686">
    <property type="entry name" value="V-set"/>
    <property type="match status" value="1"/>
</dbReference>
<evidence type="ECO:0000313" key="3">
    <source>
        <dbReference type="Proteomes" id="UP000261360"/>
    </source>
</evidence>
<dbReference type="Ensembl" id="ENSSLDT00000030277.1">
    <property type="protein sequence ID" value="ENSSLDP00000029422.1"/>
    <property type="gene ID" value="ENSSLDG00000022711.1"/>
</dbReference>
<name>A0A3B4YII1_SERLL</name>
<accession>A0A3B4YII1</accession>
<proteinExistence type="predicted"/>
<dbReference type="Gene3D" id="2.60.40.10">
    <property type="entry name" value="Immunoglobulins"/>
    <property type="match status" value="1"/>
</dbReference>
<feature type="domain" description="Immunoglobulin V-set" evidence="1">
    <location>
        <begin position="50"/>
        <end position="124"/>
    </location>
</feature>
<protein>
    <recommendedName>
        <fullName evidence="1">Immunoglobulin V-set domain-containing protein</fullName>
    </recommendedName>
</protein>
<dbReference type="InterPro" id="IPR013106">
    <property type="entry name" value="Ig_V-set"/>
</dbReference>
<reference evidence="2" key="1">
    <citation type="submission" date="2025-08" db="UniProtKB">
        <authorList>
            <consortium name="Ensembl"/>
        </authorList>
    </citation>
    <scope>IDENTIFICATION</scope>
</reference>
<dbReference type="PANTHER" id="PTHR23267">
    <property type="entry name" value="IMMUNOGLOBULIN LIGHT CHAIN"/>
    <property type="match status" value="1"/>
</dbReference>
<dbReference type="SUPFAM" id="SSF48726">
    <property type="entry name" value="Immunoglobulin"/>
    <property type="match status" value="1"/>
</dbReference>
<evidence type="ECO:0000259" key="1">
    <source>
        <dbReference type="Pfam" id="PF07686"/>
    </source>
</evidence>